<dbReference type="KEGG" id="nfl:COO91_06297"/>
<dbReference type="Pfam" id="PF00931">
    <property type="entry name" value="NB-ARC"/>
    <property type="match status" value="1"/>
</dbReference>
<evidence type="ECO:0000256" key="3">
    <source>
        <dbReference type="ARBA" id="ARBA00022703"/>
    </source>
</evidence>
<dbReference type="InterPro" id="IPR045434">
    <property type="entry name" value="EAD4"/>
</dbReference>
<dbReference type="PRINTS" id="PR00364">
    <property type="entry name" value="DISEASERSIST"/>
</dbReference>
<dbReference type="Gene3D" id="3.40.50.300">
    <property type="entry name" value="P-loop containing nucleotide triphosphate hydrolases"/>
    <property type="match status" value="1"/>
</dbReference>
<keyword evidence="10" id="KW-1185">Reference proteome</keyword>
<dbReference type="SUPFAM" id="SSF52540">
    <property type="entry name" value="P-loop containing nucleoside triphosphate hydrolases"/>
    <property type="match status" value="1"/>
</dbReference>
<evidence type="ECO:0000256" key="2">
    <source>
        <dbReference type="ARBA" id="ARBA00022574"/>
    </source>
</evidence>
<dbReference type="GO" id="GO:0032259">
    <property type="term" value="P:methylation"/>
    <property type="evidence" value="ECO:0007669"/>
    <property type="project" value="UniProtKB-KW"/>
</dbReference>
<dbReference type="EMBL" id="CP024785">
    <property type="protein sequence ID" value="AUB40288.1"/>
    <property type="molecule type" value="Genomic_DNA"/>
</dbReference>
<dbReference type="Proteomes" id="UP000232003">
    <property type="component" value="Chromosome"/>
</dbReference>
<protein>
    <submittedName>
        <fullName evidence="9">SAM-dependent methyltransferase</fullName>
    </submittedName>
</protein>
<dbReference type="GO" id="GO:0043531">
    <property type="term" value="F:ADP binding"/>
    <property type="evidence" value="ECO:0007669"/>
    <property type="project" value="InterPro"/>
</dbReference>
<feature type="domain" description="APAF-1 helical" evidence="7">
    <location>
        <begin position="530"/>
        <end position="580"/>
    </location>
</feature>
<comment type="similarity">
    <text evidence="1">Belongs to the CpcE/RpcE/PecE family.</text>
</comment>
<sequence length="1324" mass="143990">MPRTTYGPEIQKRVKRLLEALLGFVDGEFEDGNFKIEYDWKEEDSANPKLTVQTTLVTLELLTQKDKYSGKLTKAQIREALNLLKDFLKILEDNRLQTKGVEEWHFTLKLWSRNRERNLKRFDEAWESSRPEKSKLNNPSPNLSPTGREALNFPHSLVGKGVRGLGHTSIFQAPPLPTYFVERPEYSDDLKTRLLNGSSSDSRTLVITAIHGLGSVGKSTLAAALAHDEEVKSRFCDGILWATLGQEPNVLSLLSGWVQALGDYSFKPTSVAATSNHLRTLLYNKDVLLVVDDAWNTKDAQAFNVGGVRCQVLVTTREGSIAHALGAKLYNLDVMKPAQAMELLKNRLGRDIIGVERQSAENLAEAVGYLPLALELAAVQVASGTSSWTRFLQDIQQEIARLKSFNLAGARDASDEASLKRLSLTASLNLSIKPLPEEERQNFTWLGVLPEDVSITPQMAATLWDMDDERDAFDTLECFKDKALLLPGVAVNGTPTYRLHDLFHDLACNLLTAPSVPKRPGDLAGLGLNLADAHAALLEKYRQKTQNGLWHTLPNDGYIHQNLVWHLEKAKRVEKIHSLLREESQTSSNGWFEAREKLGQAGGYITDISRAWELAEANWTESTLPQVVGLECRYALISASLSSLAANVPVNLLLALVKNKKWTPQQGLAYALQNPMPQEKVNSLTELVNYLPPNLQELALQKALAAARAIQDESNRTNALSALAEKLPDILPEALAAVRAIQDDYSRVKALSALAEKLPQVWPEALAAVTAIQDESNRANALSALADKLPQVWPEALAADRAIQDDYSRVKALSALAEKLPPELLPEALAAARAIQDKSNRAKALSALADKLPPELLPEALAAAKAIQDESNRAEALSALAEKLPEVLPEALAAAKAIQDEWNRAEALSALADKLPEVLPEALAAAKAIQDEWNRAEALSALADKLPEVLPEALAAAKAIQDEWNRAEALSALADKLPEVLPEALAAAKAIQDESNRAEALSALAEKLPPELLPEALAAAKAIQDESNRAKALSALAEKLPPELLPEALAAAKAIQSEWNRAKALSALAEKLPPELLPEALAAAKAIQDESNRAKVLSALAEKLPEVLPEALAAAKAIQDESNRAKVLSALAEKLPEVLPEALAAAKAIQSEWNRAEALSALAEKLPPELLPEALAAAKAIQSEWNRAKALSALAEKLPPELLPEALAAAKAIQDEDYRAEALSALAEKLPPELLPEALAAAKAIQDESNRAKVLSALASGLSQIPSAKLFPLWQDTLHELSLRTRPNLLINIKALFPVIFALGGEVATVEIARAIVDVGRWWR</sequence>
<dbReference type="InterPro" id="IPR002182">
    <property type="entry name" value="NB-ARC"/>
</dbReference>
<dbReference type="GO" id="GO:0008168">
    <property type="term" value="F:methyltransferase activity"/>
    <property type="evidence" value="ECO:0007669"/>
    <property type="project" value="UniProtKB-KW"/>
</dbReference>
<dbReference type="SUPFAM" id="SSF48371">
    <property type="entry name" value="ARM repeat"/>
    <property type="match status" value="1"/>
</dbReference>
<keyword evidence="2" id="KW-0853">WD repeat</keyword>
<evidence type="ECO:0000256" key="5">
    <source>
        <dbReference type="SAM" id="MobiDB-lite"/>
    </source>
</evidence>
<gene>
    <name evidence="9" type="ORF">COO91_06297</name>
</gene>
<dbReference type="GO" id="GO:0005829">
    <property type="term" value="C:cytosol"/>
    <property type="evidence" value="ECO:0007669"/>
    <property type="project" value="UniProtKB-ARBA"/>
</dbReference>
<evidence type="ECO:0000259" key="8">
    <source>
        <dbReference type="Pfam" id="PF19959"/>
    </source>
</evidence>
<evidence type="ECO:0000313" key="10">
    <source>
        <dbReference type="Proteomes" id="UP000232003"/>
    </source>
</evidence>
<feature type="domain" description="Effector-associated" evidence="8">
    <location>
        <begin position="7"/>
        <end position="127"/>
    </location>
</feature>
<feature type="compositionally biased region" description="Polar residues" evidence="5">
    <location>
        <begin position="136"/>
        <end position="145"/>
    </location>
</feature>
<keyword evidence="9" id="KW-0808">Transferase</keyword>
<dbReference type="RefSeq" id="WP_100901042.1">
    <property type="nucleotide sequence ID" value="NZ_CAWNNC010000001.1"/>
</dbReference>
<dbReference type="InterPro" id="IPR011990">
    <property type="entry name" value="TPR-like_helical_dom_sf"/>
</dbReference>
<dbReference type="OrthoDB" id="5621943at2"/>
<accession>A0A2K8SXW2</accession>
<dbReference type="InterPro" id="IPR036388">
    <property type="entry name" value="WH-like_DNA-bd_sf"/>
</dbReference>
<evidence type="ECO:0000313" key="9">
    <source>
        <dbReference type="EMBL" id="AUB40288.1"/>
    </source>
</evidence>
<dbReference type="InterPro" id="IPR027417">
    <property type="entry name" value="P-loop_NTPase"/>
</dbReference>
<dbReference type="InterPro" id="IPR041452">
    <property type="entry name" value="APAF1_C"/>
</dbReference>
<dbReference type="PANTHER" id="PTHR22845">
    <property type="entry name" value="APOPTOTIC PROTEASE-ACTIVATING FACTOR 1"/>
    <property type="match status" value="1"/>
</dbReference>
<evidence type="ECO:0000256" key="1">
    <source>
        <dbReference type="ARBA" id="ARBA00009299"/>
    </source>
</evidence>
<dbReference type="Pfam" id="PF19959">
    <property type="entry name" value="EAD4"/>
    <property type="match status" value="1"/>
</dbReference>
<dbReference type="Pfam" id="PF17908">
    <property type="entry name" value="APAF1_C"/>
    <property type="match status" value="1"/>
</dbReference>
<dbReference type="Gene3D" id="1.25.40.370">
    <property type="match status" value="1"/>
</dbReference>
<dbReference type="Gene3D" id="1.10.10.10">
    <property type="entry name" value="Winged helix-like DNA-binding domain superfamily/Winged helix DNA-binding domain"/>
    <property type="match status" value="1"/>
</dbReference>
<organism evidence="9 10">
    <name type="scientific">Nostoc flagelliforme CCNUN1</name>
    <dbReference type="NCBI Taxonomy" id="2038116"/>
    <lineage>
        <taxon>Bacteria</taxon>
        <taxon>Bacillati</taxon>
        <taxon>Cyanobacteriota</taxon>
        <taxon>Cyanophyceae</taxon>
        <taxon>Nostocales</taxon>
        <taxon>Nostocaceae</taxon>
        <taxon>Nostoc</taxon>
    </lineage>
</organism>
<dbReference type="Gene3D" id="1.25.40.10">
    <property type="entry name" value="Tetratricopeptide repeat domain"/>
    <property type="match status" value="6"/>
</dbReference>
<proteinExistence type="inferred from homology"/>
<keyword evidence="9" id="KW-0489">Methyltransferase</keyword>
<dbReference type="InterPro" id="IPR016024">
    <property type="entry name" value="ARM-type_fold"/>
</dbReference>
<reference evidence="9 10" key="1">
    <citation type="submission" date="2017-11" db="EMBL/GenBank/DDBJ databases">
        <title>Complete genome of a free-living desiccation-tolerant cyanobacterium and its photosynthetic adaptation to extreme terrestrial habitat.</title>
        <authorList>
            <person name="Shang J."/>
        </authorList>
    </citation>
    <scope>NUCLEOTIDE SEQUENCE [LARGE SCALE GENOMIC DNA]</scope>
    <source>
        <strain evidence="9 10">CCNUN1</strain>
    </source>
</reference>
<keyword evidence="3" id="KW-0053">Apoptosis</keyword>
<feature type="domain" description="NB-ARC" evidence="6">
    <location>
        <begin position="190"/>
        <end position="347"/>
    </location>
</feature>
<evidence type="ECO:0000259" key="7">
    <source>
        <dbReference type="Pfam" id="PF17908"/>
    </source>
</evidence>
<keyword evidence="4" id="KW-0677">Repeat</keyword>
<evidence type="ECO:0000256" key="4">
    <source>
        <dbReference type="ARBA" id="ARBA00022737"/>
    </source>
</evidence>
<evidence type="ECO:0000259" key="6">
    <source>
        <dbReference type="Pfam" id="PF00931"/>
    </source>
</evidence>
<dbReference type="PANTHER" id="PTHR22845:SF5">
    <property type="entry name" value="APOPTOTIC PROTEASE-ACTIVATING FACTOR 1"/>
    <property type="match status" value="1"/>
</dbReference>
<feature type="region of interest" description="Disordered" evidence="5">
    <location>
        <begin position="128"/>
        <end position="147"/>
    </location>
</feature>
<name>A0A2K8SXW2_9NOSO</name>